<feature type="transmembrane region" description="Helical" evidence="1">
    <location>
        <begin position="100"/>
        <end position="123"/>
    </location>
</feature>
<organism evidence="2 3">
    <name type="scientific">Paralvinella palmiformis</name>
    <dbReference type="NCBI Taxonomy" id="53620"/>
    <lineage>
        <taxon>Eukaryota</taxon>
        <taxon>Metazoa</taxon>
        <taxon>Spiralia</taxon>
        <taxon>Lophotrochozoa</taxon>
        <taxon>Annelida</taxon>
        <taxon>Polychaeta</taxon>
        <taxon>Sedentaria</taxon>
        <taxon>Canalipalpata</taxon>
        <taxon>Terebellida</taxon>
        <taxon>Terebelliformia</taxon>
        <taxon>Alvinellidae</taxon>
        <taxon>Paralvinella</taxon>
    </lineage>
</organism>
<keyword evidence="1" id="KW-1133">Transmembrane helix</keyword>
<feature type="transmembrane region" description="Helical" evidence="1">
    <location>
        <begin position="172"/>
        <end position="200"/>
    </location>
</feature>
<comment type="caution">
    <text evidence="2">The sequence shown here is derived from an EMBL/GenBank/DDBJ whole genome shotgun (WGS) entry which is preliminary data.</text>
</comment>
<feature type="non-terminal residue" evidence="2">
    <location>
        <position position="1"/>
    </location>
</feature>
<evidence type="ECO:0000313" key="3">
    <source>
        <dbReference type="Proteomes" id="UP001208570"/>
    </source>
</evidence>
<protein>
    <submittedName>
        <fullName evidence="2">Uncharacterized protein</fullName>
    </submittedName>
</protein>
<sequence length="253" mass="27345">GVLYANRSRDGYRSLLDPQPTQTTLSHRAHWKPAKREMTFFADCLLARLYSSTFIFLRTEVYSVCDSLSVIIPCSGISSRGVSIDRSEEREMAGEGCLKCIIIVLNIIFGLVGISFLGAGLYVKFGADDVLEQALNASFSSLEGMLGDFGTDGSGDSESVDLGELVEFLSPVITVLIIFGAFLLLMVILGSVGVCCKVQIALWLSCYEKIWAAIDTIKPMVIGAIAVVLIVQLLCVIAAIVIARQMSKSNEVA</sequence>
<evidence type="ECO:0000256" key="1">
    <source>
        <dbReference type="SAM" id="Phobius"/>
    </source>
</evidence>
<keyword evidence="1" id="KW-0472">Membrane</keyword>
<name>A0AAD9ISN0_9ANNE</name>
<dbReference type="Proteomes" id="UP001208570">
    <property type="component" value="Unassembled WGS sequence"/>
</dbReference>
<feature type="transmembrane region" description="Helical" evidence="1">
    <location>
        <begin position="221"/>
        <end position="243"/>
    </location>
</feature>
<evidence type="ECO:0000313" key="2">
    <source>
        <dbReference type="EMBL" id="KAK2139818.1"/>
    </source>
</evidence>
<keyword evidence="3" id="KW-1185">Reference proteome</keyword>
<keyword evidence="1" id="KW-0812">Transmembrane</keyword>
<gene>
    <name evidence="2" type="ORF">LSH36_1596g00023</name>
</gene>
<dbReference type="EMBL" id="JAODUP010001595">
    <property type="protein sequence ID" value="KAK2139818.1"/>
    <property type="molecule type" value="Genomic_DNA"/>
</dbReference>
<dbReference type="AlphaFoldDB" id="A0AAD9ISN0"/>
<accession>A0AAD9ISN0</accession>
<reference evidence="2" key="1">
    <citation type="journal article" date="2023" name="Mol. Biol. Evol.">
        <title>Third-Generation Sequencing Reveals the Adaptive Role of the Epigenome in Three Deep-Sea Polychaetes.</title>
        <authorList>
            <person name="Perez M."/>
            <person name="Aroh O."/>
            <person name="Sun Y."/>
            <person name="Lan Y."/>
            <person name="Juniper S.K."/>
            <person name="Young C.R."/>
            <person name="Angers B."/>
            <person name="Qian P.Y."/>
        </authorList>
    </citation>
    <scope>NUCLEOTIDE SEQUENCE</scope>
    <source>
        <strain evidence="2">P08H-3</strain>
    </source>
</reference>
<proteinExistence type="predicted"/>